<proteinExistence type="predicted"/>
<dbReference type="Proteomes" id="UP001143362">
    <property type="component" value="Unassembled WGS sequence"/>
</dbReference>
<name>A0ABT3TM90_9GAMM</name>
<dbReference type="InterPro" id="IPR037401">
    <property type="entry name" value="SnoaL-like"/>
</dbReference>
<feature type="domain" description="SnoaL-like" evidence="1">
    <location>
        <begin position="17"/>
        <end position="142"/>
    </location>
</feature>
<organism evidence="2 3">
    <name type="scientific">Candidatus Litorirhabdus singularis</name>
    <dbReference type="NCBI Taxonomy" id="2518993"/>
    <lineage>
        <taxon>Bacteria</taxon>
        <taxon>Pseudomonadati</taxon>
        <taxon>Pseudomonadota</taxon>
        <taxon>Gammaproteobacteria</taxon>
        <taxon>Cellvibrionales</taxon>
        <taxon>Halieaceae</taxon>
        <taxon>Candidatus Litorirhabdus</taxon>
    </lineage>
</organism>
<comment type="caution">
    <text evidence="2">The sequence shown here is derived from an EMBL/GenBank/DDBJ whole genome shotgun (WGS) entry which is preliminary data.</text>
</comment>
<dbReference type="SUPFAM" id="SSF54427">
    <property type="entry name" value="NTF2-like"/>
    <property type="match status" value="1"/>
</dbReference>
<gene>
    <name evidence="2" type="ORF">EYC98_18365</name>
</gene>
<reference evidence="2" key="1">
    <citation type="submission" date="2019-02" db="EMBL/GenBank/DDBJ databases">
        <authorList>
            <person name="Li S.-H."/>
        </authorList>
    </citation>
    <scope>NUCLEOTIDE SEQUENCE</scope>
    <source>
        <strain evidence="2">IMCC14734</strain>
    </source>
</reference>
<accession>A0ABT3TM90</accession>
<protein>
    <submittedName>
        <fullName evidence="2">Nuclear transport factor 2 family protein</fullName>
    </submittedName>
</protein>
<evidence type="ECO:0000259" key="1">
    <source>
        <dbReference type="Pfam" id="PF13577"/>
    </source>
</evidence>
<keyword evidence="3" id="KW-1185">Reference proteome</keyword>
<dbReference type="EMBL" id="SHNN01000004">
    <property type="protein sequence ID" value="MCX2982831.1"/>
    <property type="molecule type" value="Genomic_DNA"/>
</dbReference>
<evidence type="ECO:0000313" key="2">
    <source>
        <dbReference type="EMBL" id="MCX2982831.1"/>
    </source>
</evidence>
<dbReference type="CDD" id="cd00531">
    <property type="entry name" value="NTF2_like"/>
    <property type="match status" value="1"/>
</dbReference>
<dbReference type="InterPro" id="IPR032710">
    <property type="entry name" value="NTF2-like_dom_sf"/>
</dbReference>
<dbReference type="Pfam" id="PF13577">
    <property type="entry name" value="SnoaL_4"/>
    <property type="match status" value="1"/>
</dbReference>
<sequence>MATEAATLEALTARITELESRSSIRDLVSDYCHGFDKRDYDKFLSIWWEDCVWDIGPPFGRFEGHSGIHEAIYDVLWPAWGESHHLSTNLKITFSDTDNATSICDVDCMGKLIDEDTCTIVGATYADQLQRRAGVWKILQRTVTIHYFNPIPGTVLSAPEAG</sequence>
<dbReference type="RefSeq" id="WP_279246857.1">
    <property type="nucleotide sequence ID" value="NZ_SHNN01000004.1"/>
</dbReference>
<evidence type="ECO:0000313" key="3">
    <source>
        <dbReference type="Proteomes" id="UP001143362"/>
    </source>
</evidence>
<dbReference type="Gene3D" id="3.10.450.50">
    <property type="match status" value="1"/>
</dbReference>